<protein>
    <submittedName>
        <fullName evidence="2">Uncharacterized protein</fullName>
    </submittedName>
</protein>
<dbReference type="EMBL" id="FNTH01000001">
    <property type="protein sequence ID" value="SED11268.1"/>
    <property type="molecule type" value="Genomic_DNA"/>
</dbReference>
<gene>
    <name evidence="2" type="ORF">SAMN05444164_3730</name>
</gene>
<evidence type="ECO:0000313" key="3">
    <source>
        <dbReference type="Proteomes" id="UP000198992"/>
    </source>
</evidence>
<proteinExistence type="predicted"/>
<organism evidence="2 3">
    <name type="scientific">Bradyrhizobium erythrophlei</name>
    <dbReference type="NCBI Taxonomy" id="1437360"/>
    <lineage>
        <taxon>Bacteria</taxon>
        <taxon>Pseudomonadati</taxon>
        <taxon>Pseudomonadota</taxon>
        <taxon>Alphaproteobacteria</taxon>
        <taxon>Hyphomicrobiales</taxon>
        <taxon>Nitrobacteraceae</taxon>
        <taxon>Bradyrhizobium</taxon>
    </lineage>
</organism>
<dbReference type="AlphaFoldDB" id="A0A1H4Y2H2"/>
<evidence type="ECO:0000313" key="2">
    <source>
        <dbReference type="EMBL" id="SED11268.1"/>
    </source>
</evidence>
<reference evidence="2 3" key="1">
    <citation type="submission" date="2016-10" db="EMBL/GenBank/DDBJ databases">
        <authorList>
            <person name="de Groot N.N."/>
        </authorList>
    </citation>
    <scope>NUCLEOTIDE SEQUENCE [LARGE SCALE GENOMIC DNA]</scope>
    <source>
        <strain evidence="2 3">MT12</strain>
    </source>
</reference>
<accession>A0A1H4Y2H2</accession>
<name>A0A1H4Y2H2_9BRAD</name>
<feature type="region of interest" description="Disordered" evidence="1">
    <location>
        <begin position="24"/>
        <end position="43"/>
    </location>
</feature>
<sequence>MIRFGVWFGGRFVLSFGPLPAADDKAKEADRYQHGSRDDEPVR</sequence>
<dbReference type="Proteomes" id="UP000198992">
    <property type="component" value="Unassembled WGS sequence"/>
</dbReference>
<evidence type="ECO:0000256" key="1">
    <source>
        <dbReference type="SAM" id="MobiDB-lite"/>
    </source>
</evidence>